<evidence type="ECO:0000313" key="19">
    <source>
        <dbReference type="RefSeq" id="XP_018325616.1"/>
    </source>
</evidence>
<comment type="subcellular location">
    <subcellularLocation>
        <location evidence="1">Membrane</location>
        <topology evidence="1">Single-pass type I membrane protein</topology>
    </subcellularLocation>
</comment>
<keyword evidence="14" id="KW-0325">Glycoprotein</keyword>
<dbReference type="Pfam" id="PF13768">
    <property type="entry name" value="VWA_3"/>
    <property type="match status" value="1"/>
</dbReference>
<sequence length="1205" mass="137154">MVRTDTRRKTASSRLHFLLFLLLLQTLPISTEQEEDIPHQEVKNWAIRFGFNLWSYGKQITRMTELQKRYHQEKIDVVRKDGLIRIREFAGEVKNMMDIKMSAVMRIMDSAEQAALTPQADSGQPIKFYDARKINIFGPDGQPVENSRGLILTPNTHFDHLPVNTSLSSVLIPTHIDISNLDVMQAIQWSEHLDPLFVNNYESDPSLSWQFFGSSVGFLRRYPAISWPPGDAYSSWQRLQNAKSVYDFRSSSWYVNAATSPKDIVILLDVSPSMTSSDLSLAKSTTEAILDTLSNNDFVNVLKFSDTVEEIMPCFRNLLVQANNENVQNLKDSLGSLSLESGSNFTSALVAGFEILHKYNRTGQGCQCNQAIMLISSAPPSSYKEIFKIYNWPHRPVRVFTYLVGSSGTSSEMHWMACENKGYYTRINRYDQIKHKVLHYIEVMARPMVMYQNDHPIQWSSAYLGGKRDSLSIDKKEQLMTTVSIPVFDRRNHSFNEKEVRVANLLGVVGTDVSVDQIKKLVPSFKLGVNGYSFVVNNNGHILYHPDLRPLSYNNENFDETLKPSYLSVDLNEVELIDGENGPRENHSALLDLRQDMIDQKEGETELNVKVHYDEMRRVTTRRQKYFYNPIEGTPFSLGIAIPEGYGMYELIAEQEIKHSQKNVTEYFKGDNWRVHPDWVYCEYTSGYTGEKFKTAEERVLHFLSRTRRPGWKWMSLRPRYHNHHSSKQEKDAYFCDKTLLQSLVLDAMVTEEIERSSADPKYNDPFATLWVLLLSQGHVKMFGLQLSFIATRSGLLRWKDYTNNSATHFSEQNVHATDEIWYKRAVDQHAIEADSFVFSVPHNVGANSQTLVTATHAIFVEHKGHRAPVAVVGMQFLHSELADHFLVNITTKCSGPLACTKTCKSEALDCYILDNNGFIIISENPEHTGRFFGQIDGTIMDSLVQDRIYKKIQVYDYQGACPSSRINFSGHSNKISPFFPMVQLVNWVFKAVTLLMPFLDNLYGAAFSFSDYPEQEYDLDGNYAGEEFLNEPDSATAPSYFPSNPSFAIPPTETDPLEGIDMSQFGVKRCDRKVDLYNLQPARLNTSGMSNPLKGKLTNCHSSGCERPFSVQKIPHSNLILLVVDTLCPCGSKQLSIQPQEILYESKECLHKPKDGLYRRRPPKCINYHPEEIEIKLCGEATEIGVSFAAIIIGLIHCLIASLS</sequence>
<evidence type="ECO:0000256" key="12">
    <source>
        <dbReference type="ARBA" id="ARBA00023136"/>
    </source>
</evidence>
<dbReference type="GeneID" id="108737325"/>
<keyword evidence="12" id="KW-0472">Membrane</keyword>
<keyword evidence="15" id="KW-0407">Ion channel</keyword>
<dbReference type="STRING" id="224129.A0A1W4WNW6"/>
<dbReference type="GO" id="GO:0046872">
    <property type="term" value="F:metal ion binding"/>
    <property type="evidence" value="ECO:0007669"/>
    <property type="project" value="UniProtKB-KW"/>
</dbReference>
<dbReference type="AlphaFoldDB" id="A0A1W4WNW6"/>
<gene>
    <name evidence="19" type="primary">LOC108737325</name>
</gene>
<dbReference type="InterPro" id="IPR013608">
    <property type="entry name" value="VWA_N"/>
</dbReference>
<evidence type="ECO:0000256" key="6">
    <source>
        <dbReference type="ARBA" id="ARBA00022723"/>
    </source>
</evidence>
<dbReference type="CTD" id="34921"/>
<keyword evidence="9" id="KW-0851">Voltage-gated channel</keyword>
<keyword evidence="18" id="KW-1185">Reference proteome</keyword>
<keyword evidence="11" id="KW-0406">Ion transport</keyword>
<dbReference type="FunFam" id="3.30.450.20:FF:000057">
    <property type="entry name" value="Voltage-dependent calcium channel subunit alpha-2/delta-4"/>
    <property type="match status" value="1"/>
</dbReference>
<evidence type="ECO:0000256" key="9">
    <source>
        <dbReference type="ARBA" id="ARBA00022882"/>
    </source>
</evidence>
<name>A0A1W4WNW6_AGRPL</name>
<evidence type="ECO:0000256" key="7">
    <source>
        <dbReference type="ARBA" id="ARBA00022729"/>
    </source>
</evidence>
<dbReference type="CDD" id="cd12912">
    <property type="entry name" value="PDC2_MCP_like"/>
    <property type="match status" value="1"/>
</dbReference>
<feature type="chain" id="PRO_5010698037" evidence="16">
    <location>
        <begin position="34"/>
        <end position="1205"/>
    </location>
</feature>
<accession>A0A1W4WNW6</accession>
<dbReference type="PROSITE" id="PS50234">
    <property type="entry name" value="VWFA"/>
    <property type="match status" value="1"/>
</dbReference>
<evidence type="ECO:0000256" key="3">
    <source>
        <dbReference type="ARBA" id="ARBA00022568"/>
    </source>
</evidence>
<dbReference type="SUPFAM" id="SSF53300">
    <property type="entry name" value="vWA-like"/>
    <property type="match status" value="1"/>
</dbReference>
<evidence type="ECO:0000256" key="4">
    <source>
        <dbReference type="ARBA" id="ARBA00022673"/>
    </source>
</evidence>
<evidence type="ECO:0000256" key="14">
    <source>
        <dbReference type="ARBA" id="ARBA00023180"/>
    </source>
</evidence>
<evidence type="ECO:0000256" key="15">
    <source>
        <dbReference type="ARBA" id="ARBA00023303"/>
    </source>
</evidence>
<keyword evidence="3" id="KW-0109">Calcium transport</keyword>
<dbReference type="GO" id="GO:0005245">
    <property type="term" value="F:voltage-gated calcium channel activity"/>
    <property type="evidence" value="ECO:0007669"/>
    <property type="project" value="TreeGrafter"/>
</dbReference>
<organism evidence="18 19">
    <name type="scientific">Agrilus planipennis</name>
    <name type="common">Emerald ash borer</name>
    <name type="synonym">Agrilus marcopoli</name>
    <dbReference type="NCBI Taxonomy" id="224129"/>
    <lineage>
        <taxon>Eukaryota</taxon>
        <taxon>Metazoa</taxon>
        <taxon>Ecdysozoa</taxon>
        <taxon>Arthropoda</taxon>
        <taxon>Hexapoda</taxon>
        <taxon>Insecta</taxon>
        <taxon>Pterygota</taxon>
        <taxon>Neoptera</taxon>
        <taxon>Endopterygota</taxon>
        <taxon>Coleoptera</taxon>
        <taxon>Polyphaga</taxon>
        <taxon>Elateriformia</taxon>
        <taxon>Buprestoidea</taxon>
        <taxon>Buprestidae</taxon>
        <taxon>Agrilinae</taxon>
        <taxon>Agrilus</taxon>
    </lineage>
</organism>
<dbReference type="Gene3D" id="3.30.450.20">
    <property type="entry name" value="PAS domain"/>
    <property type="match status" value="1"/>
</dbReference>
<dbReference type="InParanoid" id="A0A1W4WNW6"/>
<dbReference type="RefSeq" id="XP_018325616.1">
    <property type="nucleotide sequence ID" value="XM_018470114.1"/>
</dbReference>
<evidence type="ECO:0000256" key="11">
    <source>
        <dbReference type="ARBA" id="ARBA00023065"/>
    </source>
</evidence>
<keyword evidence="5" id="KW-0812">Transmembrane</keyword>
<dbReference type="InterPro" id="IPR036465">
    <property type="entry name" value="vWFA_dom_sf"/>
</dbReference>
<dbReference type="Pfam" id="PF08473">
    <property type="entry name" value="VGCC_alpha2"/>
    <property type="match status" value="1"/>
</dbReference>
<keyword evidence="8" id="KW-0106">Calcium</keyword>
<evidence type="ECO:0000256" key="10">
    <source>
        <dbReference type="ARBA" id="ARBA00022989"/>
    </source>
</evidence>
<dbReference type="PANTHER" id="PTHR10166:SF37">
    <property type="entry name" value="STOLID, ISOFORM H"/>
    <property type="match status" value="1"/>
</dbReference>
<evidence type="ECO:0000256" key="13">
    <source>
        <dbReference type="ARBA" id="ARBA00023157"/>
    </source>
</evidence>
<dbReference type="Pfam" id="PF08399">
    <property type="entry name" value="VWA_N"/>
    <property type="match status" value="1"/>
</dbReference>
<evidence type="ECO:0000259" key="17">
    <source>
        <dbReference type="PROSITE" id="PS50234"/>
    </source>
</evidence>
<dbReference type="InterPro" id="IPR002035">
    <property type="entry name" value="VWF_A"/>
</dbReference>
<dbReference type="FunCoup" id="A0A1W4WNW6">
    <property type="interactions" value="61"/>
</dbReference>
<dbReference type="InterPro" id="IPR051173">
    <property type="entry name" value="Ca_channel_alpha-2/delta"/>
</dbReference>
<evidence type="ECO:0000256" key="1">
    <source>
        <dbReference type="ARBA" id="ARBA00004479"/>
    </source>
</evidence>
<feature type="domain" description="VWFA" evidence="17">
    <location>
        <begin position="263"/>
        <end position="441"/>
    </location>
</feature>
<keyword evidence="10" id="KW-1133">Transmembrane helix</keyword>
<evidence type="ECO:0000256" key="5">
    <source>
        <dbReference type="ARBA" id="ARBA00022692"/>
    </source>
</evidence>
<keyword evidence="13" id="KW-1015">Disulfide bond</keyword>
<dbReference type="GO" id="GO:0005891">
    <property type="term" value="C:voltage-gated calcium channel complex"/>
    <property type="evidence" value="ECO:0007669"/>
    <property type="project" value="TreeGrafter"/>
</dbReference>
<dbReference type="Proteomes" id="UP000192223">
    <property type="component" value="Unplaced"/>
</dbReference>
<dbReference type="FunFam" id="3.40.50.410:FF:000007">
    <property type="entry name" value="Calcium voltage-gated channel auxiliary subunit alpha2delta 3"/>
    <property type="match status" value="1"/>
</dbReference>
<evidence type="ECO:0000256" key="16">
    <source>
        <dbReference type="SAM" id="SignalP"/>
    </source>
</evidence>
<keyword evidence="4" id="KW-0107">Calcium channel</keyword>
<feature type="signal peptide" evidence="16">
    <location>
        <begin position="1"/>
        <end position="33"/>
    </location>
</feature>
<evidence type="ECO:0000256" key="8">
    <source>
        <dbReference type="ARBA" id="ARBA00022837"/>
    </source>
</evidence>
<dbReference type="InterPro" id="IPR013680">
    <property type="entry name" value="VDCC_a2/dsu"/>
</dbReference>
<evidence type="ECO:0000256" key="2">
    <source>
        <dbReference type="ARBA" id="ARBA00022448"/>
    </source>
</evidence>
<dbReference type="KEGG" id="apln:108737325"/>
<dbReference type="PANTHER" id="PTHR10166">
    <property type="entry name" value="VOLTAGE-DEPENDENT CALCIUM CHANNEL SUBUNIT ALPHA-2/DELTA-RELATED"/>
    <property type="match status" value="1"/>
</dbReference>
<keyword evidence="6" id="KW-0479">Metal-binding</keyword>
<reference evidence="19" key="1">
    <citation type="submission" date="2025-08" db="UniProtKB">
        <authorList>
            <consortium name="RefSeq"/>
        </authorList>
    </citation>
    <scope>IDENTIFICATION</scope>
    <source>
        <tissue evidence="19">Entire body</tissue>
    </source>
</reference>
<dbReference type="SMART" id="SM00327">
    <property type="entry name" value="VWA"/>
    <property type="match status" value="1"/>
</dbReference>
<keyword evidence="7 16" id="KW-0732">Signal</keyword>
<dbReference type="OrthoDB" id="10054666at2759"/>
<keyword evidence="2" id="KW-0813">Transport</keyword>
<proteinExistence type="predicted"/>
<protein>
    <submittedName>
        <fullName evidence="19">Voltage-dependent calcium channel subunit alpha-2/delta-3 isoform X1</fullName>
    </submittedName>
</protein>
<evidence type="ECO:0000313" key="18">
    <source>
        <dbReference type="Proteomes" id="UP000192223"/>
    </source>
</evidence>
<dbReference type="Gene3D" id="3.40.50.410">
    <property type="entry name" value="von Willebrand factor, type A domain"/>
    <property type="match status" value="1"/>
</dbReference>